<comment type="caution">
    <text evidence="2">The sequence shown here is derived from an EMBL/GenBank/DDBJ whole genome shotgun (WGS) entry which is preliminary data.</text>
</comment>
<name>A0ABR1SE27_9PEZI</name>
<feature type="region of interest" description="Disordered" evidence="1">
    <location>
        <begin position="1"/>
        <end position="62"/>
    </location>
</feature>
<accession>A0ABR1SE27</accession>
<organism evidence="2 3">
    <name type="scientific">Apiospora rasikravindrae</name>
    <dbReference type="NCBI Taxonomy" id="990691"/>
    <lineage>
        <taxon>Eukaryota</taxon>
        <taxon>Fungi</taxon>
        <taxon>Dikarya</taxon>
        <taxon>Ascomycota</taxon>
        <taxon>Pezizomycotina</taxon>
        <taxon>Sordariomycetes</taxon>
        <taxon>Xylariomycetidae</taxon>
        <taxon>Amphisphaeriales</taxon>
        <taxon>Apiosporaceae</taxon>
        <taxon>Apiospora</taxon>
    </lineage>
</organism>
<reference evidence="2 3" key="1">
    <citation type="submission" date="2023-01" db="EMBL/GenBank/DDBJ databases">
        <title>Analysis of 21 Apiospora genomes using comparative genomics revels a genus with tremendous synthesis potential of carbohydrate active enzymes and secondary metabolites.</title>
        <authorList>
            <person name="Sorensen T."/>
        </authorList>
    </citation>
    <scope>NUCLEOTIDE SEQUENCE [LARGE SCALE GENOMIC DNA]</scope>
    <source>
        <strain evidence="2 3">CBS 33761</strain>
    </source>
</reference>
<dbReference type="Proteomes" id="UP001444661">
    <property type="component" value="Unassembled WGS sequence"/>
</dbReference>
<proteinExistence type="predicted"/>
<gene>
    <name evidence="2" type="ORF">PG993_011277</name>
</gene>
<evidence type="ECO:0000256" key="1">
    <source>
        <dbReference type="SAM" id="MobiDB-lite"/>
    </source>
</evidence>
<sequence length="62" mass="6559">MQSSNVASNEINVKVDETNSDSTPQNVAIDPRWGREVGRAGQEETTITDDGDNPAASLMAAP</sequence>
<dbReference type="EMBL" id="JAQQWK010000010">
    <property type="protein sequence ID" value="KAK8029986.1"/>
    <property type="molecule type" value="Genomic_DNA"/>
</dbReference>
<evidence type="ECO:0000313" key="2">
    <source>
        <dbReference type="EMBL" id="KAK8029986.1"/>
    </source>
</evidence>
<feature type="compositionally biased region" description="Polar residues" evidence="1">
    <location>
        <begin position="1"/>
        <end position="11"/>
    </location>
</feature>
<feature type="compositionally biased region" description="Basic and acidic residues" evidence="1">
    <location>
        <begin position="32"/>
        <end position="42"/>
    </location>
</feature>
<evidence type="ECO:0000313" key="3">
    <source>
        <dbReference type="Proteomes" id="UP001444661"/>
    </source>
</evidence>
<protein>
    <submittedName>
        <fullName evidence="2">Uncharacterized protein</fullName>
    </submittedName>
</protein>
<keyword evidence="3" id="KW-1185">Reference proteome</keyword>